<dbReference type="AlphaFoldDB" id="D9WEX7"/>
<evidence type="ECO:0000256" key="1">
    <source>
        <dbReference type="ARBA" id="ARBA00022679"/>
    </source>
</evidence>
<gene>
    <name evidence="4" type="ORF">SSOG_07001</name>
</gene>
<dbReference type="PANTHER" id="PTHR43877:SF1">
    <property type="entry name" value="ACETYLTRANSFERASE"/>
    <property type="match status" value="1"/>
</dbReference>
<organism evidence="4 5">
    <name type="scientific">Streptomyces himastatinicus ATCC 53653</name>
    <dbReference type="NCBI Taxonomy" id="457427"/>
    <lineage>
        <taxon>Bacteria</taxon>
        <taxon>Bacillati</taxon>
        <taxon>Actinomycetota</taxon>
        <taxon>Actinomycetes</taxon>
        <taxon>Kitasatosporales</taxon>
        <taxon>Streptomycetaceae</taxon>
        <taxon>Streptomyces</taxon>
        <taxon>Streptomyces violaceusniger group</taxon>
    </lineage>
</organism>
<keyword evidence="2" id="KW-0012">Acyltransferase</keyword>
<dbReference type="Pfam" id="PF00583">
    <property type="entry name" value="Acetyltransf_1"/>
    <property type="match status" value="2"/>
</dbReference>
<accession>D9WEX7</accession>
<sequence>MRTAWGALSHPLCAAGGAAGKSEAGRVHRAVICPSMTMTVRDFRAADAAAVAEARRSAFPHLVTTPRTVAWEVASAPEARRYRLLVAEADGRVVGCCDVGLFPGADGDGPGVACANTSVRADARGRGAGSALVTAAEEYAAGLGAAKVFAWTVDEPAFAAFAERRGYRRSRSCRILRLDLATADLPPLDADALPDGVALRSAADLADDPRRLYETDVDVMEDEPGDVVEGRMPYAEWLARTWEHPSLDHELTSLAVVDGRVAAFSLAHTDGRGRYWSGMTGTLRAYRGRGLAKLAKTHSLHRARAAGCAEAFTGNDSENGPMLAINVGLGYAVASLERRYVRELRH</sequence>
<dbReference type="STRING" id="457427.SSOG_07001"/>
<dbReference type="Gene3D" id="3.40.630.30">
    <property type="match status" value="1"/>
</dbReference>
<keyword evidence="1 4" id="KW-0808">Transferase</keyword>
<protein>
    <submittedName>
        <fullName evidence="4">GNAT family acetyltransferase</fullName>
    </submittedName>
</protein>
<dbReference type="Proteomes" id="UP000003963">
    <property type="component" value="Unassembled WGS sequence"/>
</dbReference>
<reference evidence="4 5" key="1">
    <citation type="submission" date="2009-02" db="EMBL/GenBank/DDBJ databases">
        <title>Annotation of Streptomyces hygroscopicus strain ATCC 53653.</title>
        <authorList>
            <consortium name="The Broad Institute Genome Sequencing Platform"/>
            <consortium name="Broad Institute Microbial Sequencing Center"/>
            <person name="Fischbach M."/>
            <person name="Godfrey P."/>
            <person name="Ward D."/>
            <person name="Young S."/>
            <person name="Zeng Q."/>
            <person name="Koehrsen M."/>
            <person name="Alvarado L."/>
            <person name="Berlin A.M."/>
            <person name="Bochicchio J."/>
            <person name="Borenstein D."/>
            <person name="Chapman S.B."/>
            <person name="Chen Z."/>
            <person name="Engels R."/>
            <person name="Freedman E."/>
            <person name="Gellesch M."/>
            <person name="Goldberg J."/>
            <person name="Griggs A."/>
            <person name="Gujja S."/>
            <person name="Heilman E.R."/>
            <person name="Heiman D.I."/>
            <person name="Hepburn T.A."/>
            <person name="Howarth C."/>
            <person name="Jen D."/>
            <person name="Larson L."/>
            <person name="Lewis B."/>
            <person name="Mehta T."/>
            <person name="Park D."/>
            <person name="Pearson M."/>
            <person name="Richards J."/>
            <person name="Roberts A."/>
            <person name="Saif S."/>
            <person name="Shea T.D."/>
            <person name="Shenoy N."/>
            <person name="Sisk P."/>
            <person name="Stolte C."/>
            <person name="Sykes S.N."/>
            <person name="Thomson T."/>
            <person name="Walk T."/>
            <person name="White J."/>
            <person name="Yandava C."/>
            <person name="Straight P."/>
            <person name="Clardy J."/>
            <person name="Hung D."/>
            <person name="Kolter R."/>
            <person name="Mekalanos J."/>
            <person name="Walker S."/>
            <person name="Walsh C.T."/>
            <person name="Wieland-Brown L.C."/>
            <person name="Haas B."/>
            <person name="Nusbaum C."/>
            <person name="Birren B."/>
        </authorList>
    </citation>
    <scope>NUCLEOTIDE SEQUENCE [LARGE SCALE GENOMIC DNA]</scope>
    <source>
        <strain evidence="4 5">ATCC 53653</strain>
    </source>
</reference>
<keyword evidence="5" id="KW-1185">Reference proteome</keyword>
<dbReference type="HOGENOM" id="CLU_069610_0_0_11"/>
<dbReference type="InterPro" id="IPR016181">
    <property type="entry name" value="Acyl_CoA_acyltransferase"/>
</dbReference>
<dbReference type="SUPFAM" id="SSF55729">
    <property type="entry name" value="Acyl-CoA N-acyltransferases (Nat)"/>
    <property type="match status" value="2"/>
</dbReference>
<evidence type="ECO:0000313" key="5">
    <source>
        <dbReference type="Proteomes" id="UP000003963"/>
    </source>
</evidence>
<feature type="domain" description="N-acetyltransferase" evidence="3">
    <location>
        <begin position="197"/>
        <end position="346"/>
    </location>
</feature>
<evidence type="ECO:0000256" key="2">
    <source>
        <dbReference type="ARBA" id="ARBA00023315"/>
    </source>
</evidence>
<dbReference type="PANTHER" id="PTHR43877">
    <property type="entry name" value="AMINOALKYLPHOSPHONATE N-ACETYLTRANSFERASE-RELATED-RELATED"/>
    <property type="match status" value="1"/>
</dbReference>
<evidence type="ECO:0000259" key="3">
    <source>
        <dbReference type="PROSITE" id="PS51186"/>
    </source>
</evidence>
<name>D9WEX7_9ACTN</name>
<dbReference type="InterPro" id="IPR050832">
    <property type="entry name" value="Bact_Acetyltransf"/>
</dbReference>
<dbReference type="GO" id="GO:0016747">
    <property type="term" value="F:acyltransferase activity, transferring groups other than amino-acyl groups"/>
    <property type="evidence" value="ECO:0007669"/>
    <property type="project" value="InterPro"/>
</dbReference>
<dbReference type="PROSITE" id="PS51186">
    <property type="entry name" value="GNAT"/>
    <property type="match status" value="2"/>
</dbReference>
<evidence type="ECO:0000313" key="4">
    <source>
        <dbReference type="EMBL" id="EFL27287.1"/>
    </source>
</evidence>
<proteinExistence type="predicted"/>
<feature type="domain" description="N-acetyltransferase" evidence="3">
    <location>
        <begin position="38"/>
        <end position="189"/>
    </location>
</feature>
<dbReference type="CDD" id="cd04301">
    <property type="entry name" value="NAT_SF"/>
    <property type="match status" value="2"/>
</dbReference>
<dbReference type="InterPro" id="IPR000182">
    <property type="entry name" value="GNAT_dom"/>
</dbReference>
<dbReference type="EMBL" id="GG657754">
    <property type="protein sequence ID" value="EFL27287.1"/>
    <property type="molecule type" value="Genomic_DNA"/>
</dbReference>